<dbReference type="GO" id="GO:0030490">
    <property type="term" value="P:maturation of SSU-rRNA"/>
    <property type="evidence" value="ECO:0007669"/>
    <property type="project" value="TreeGrafter"/>
</dbReference>
<reference evidence="2" key="1">
    <citation type="journal article" date="2021" name="G3 (Bethesda)">
        <title>Genome and transcriptome analysis of the beet armyworm Spodoptera exigua reveals targets for pest control. .</title>
        <authorList>
            <person name="Simon S."/>
            <person name="Breeschoten T."/>
            <person name="Jansen H.J."/>
            <person name="Dirks R.P."/>
            <person name="Schranz M.E."/>
            <person name="Ros V.I.D."/>
        </authorList>
    </citation>
    <scope>NUCLEOTIDE SEQUENCE</scope>
    <source>
        <strain evidence="2">TB_SE_WUR_2020</strain>
    </source>
</reference>
<comment type="caution">
    <text evidence="2">The sequence shown here is derived from an EMBL/GenBank/DDBJ whole genome shotgun (WGS) entry which is preliminary data.</text>
</comment>
<feature type="compositionally biased region" description="Acidic residues" evidence="1">
    <location>
        <begin position="124"/>
        <end position="146"/>
    </location>
</feature>
<dbReference type="PANTHER" id="PTHR23325:SF1">
    <property type="entry name" value="SERUM RESPONSE FACTOR-BINDING PROTEIN 1"/>
    <property type="match status" value="1"/>
</dbReference>
<feature type="compositionally biased region" description="Basic and acidic residues" evidence="1">
    <location>
        <begin position="432"/>
        <end position="448"/>
    </location>
</feature>
<dbReference type="PANTHER" id="PTHR23325">
    <property type="entry name" value="SERUM RESPONSE FACTOR-BINDING"/>
    <property type="match status" value="1"/>
</dbReference>
<feature type="region of interest" description="Disordered" evidence="1">
    <location>
        <begin position="83"/>
        <end position="275"/>
    </location>
</feature>
<feature type="compositionally biased region" description="Low complexity" evidence="1">
    <location>
        <begin position="351"/>
        <end position="367"/>
    </location>
</feature>
<dbReference type="GO" id="GO:0030686">
    <property type="term" value="C:90S preribosome"/>
    <property type="evidence" value="ECO:0007669"/>
    <property type="project" value="TreeGrafter"/>
</dbReference>
<feature type="compositionally biased region" description="Polar residues" evidence="1">
    <location>
        <begin position="413"/>
        <end position="431"/>
    </location>
</feature>
<evidence type="ECO:0000313" key="2">
    <source>
        <dbReference type="EMBL" id="KAH9637836.1"/>
    </source>
</evidence>
<feature type="compositionally biased region" description="Basic and acidic residues" evidence="1">
    <location>
        <begin position="113"/>
        <end position="123"/>
    </location>
</feature>
<evidence type="ECO:0008006" key="4">
    <source>
        <dbReference type="Google" id="ProtNLM"/>
    </source>
</evidence>
<dbReference type="GO" id="GO:0005634">
    <property type="term" value="C:nucleus"/>
    <property type="evidence" value="ECO:0007669"/>
    <property type="project" value="TreeGrafter"/>
</dbReference>
<evidence type="ECO:0000313" key="3">
    <source>
        <dbReference type="Proteomes" id="UP000814243"/>
    </source>
</evidence>
<accession>A0A922MJW0</accession>
<feature type="compositionally biased region" description="Basic residues" evidence="1">
    <location>
        <begin position="83"/>
        <end position="99"/>
    </location>
</feature>
<name>A0A922MJW0_SPOEX</name>
<evidence type="ECO:0000256" key="1">
    <source>
        <dbReference type="SAM" id="MobiDB-lite"/>
    </source>
</evidence>
<dbReference type="Proteomes" id="UP000814243">
    <property type="component" value="Unassembled WGS sequence"/>
</dbReference>
<dbReference type="AlphaFoldDB" id="A0A922MJW0"/>
<gene>
    <name evidence="2" type="ORF">HF086_005494</name>
</gene>
<feature type="compositionally biased region" description="Acidic residues" evidence="1">
    <location>
        <begin position="184"/>
        <end position="200"/>
    </location>
</feature>
<sequence>MEVGAVKQAFNNEKIKAKDLAKFMVTHKGELNTFLNKPQVDEEKACARLLLHKALQDKYKFIRSRFSNVPIQDLFMSRLERRKMKKEAKEKQKNKKKGKNNNVVNSEGDWDVEDVKGGSKMKDDEENDSGDEGNYMSDDENDVSGDESDHSDGGDVPNDDSEDNSEENDSDGNVETNNDSDGNGNDDNESDGDEEDDNDSDSEKEKEVTNKVSNPVKPSPKIVKQTQNAAKSKVEKEAVVNQKSPEPIQIKPKIPERKEPVKKDPIKKQKELNKTKNFNEKLLQKKLKKGVDAPVVENKIVDPFFITATGENYMSVVEPRAPDEVKEEHMRGNRKMRRAAMFGHVPTSRPRQNNYNNDRFNNQNGYDKGNNYKRKFDDKPQFNDKRNFNDKKNFRDGKNFNDRQNFNDRKNFGNRNSFNNDFNSKPGFNTNDRNKDEKQEKLHPSWEAKKKKSGILPFEGKKIVFDES</sequence>
<feature type="compositionally biased region" description="Acidic residues" evidence="1">
    <location>
        <begin position="157"/>
        <end position="172"/>
    </location>
</feature>
<dbReference type="InterPro" id="IPR037393">
    <property type="entry name" value="Bud22/SRFB1"/>
</dbReference>
<dbReference type="EMBL" id="JACEFF010000435">
    <property type="protein sequence ID" value="KAH9637836.1"/>
    <property type="molecule type" value="Genomic_DNA"/>
</dbReference>
<feature type="compositionally biased region" description="Basic and acidic residues" evidence="1">
    <location>
        <begin position="253"/>
        <end position="275"/>
    </location>
</feature>
<organism evidence="2 3">
    <name type="scientific">Spodoptera exigua</name>
    <name type="common">Beet armyworm</name>
    <name type="synonym">Noctua fulgens</name>
    <dbReference type="NCBI Taxonomy" id="7107"/>
    <lineage>
        <taxon>Eukaryota</taxon>
        <taxon>Metazoa</taxon>
        <taxon>Ecdysozoa</taxon>
        <taxon>Arthropoda</taxon>
        <taxon>Hexapoda</taxon>
        <taxon>Insecta</taxon>
        <taxon>Pterygota</taxon>
        <taxon>Neoptera</taxon>
        <taxon>Endopterygota</taxon>
        <taxon>Lepidoptera</taxon>
        <taxon>Glossata</taxon>
        <taxon>Ditrysia</taxon>
        <taxon>Noctuoidea</taxon>
        <taxon>Noctuidae</taxon>
        <taxon>Amphipyrinae</taxon>
        <taxon>Spodoptera</taxon>
    </lineage>
</organism>
<proteinExistence type="predicted"/>
<feature type="compositionally biased region" description="Basic and acidic residues" evidence="1">
    <location>
        <begin position="374"/>
        <end position="411"/>
    </location>
</feature>
<protein>
    <recommendedName>
        <fullName evidence="4">Serum response factor-binding protein 1</fullName>
    </recommendedName>
</protein>
<feature type="region of interest" description="Disordered" evidence="1">
    <location>
        <begin position="346"/>
        <end position="453"/>
    </location>
</feature>